<dbReference type="SUPFAM" id="SSF50685">
    <property type="entry name" value="Barwin-like endoglucanases"/>
    <property type="match status" value="1"/>
</dbReference>
<feature type="compositionally biased region" description="Low complexity" evidence="2">
    <location>
        <begin position="120"/>
        <end position="153"/>
    </location>
</feature>
<reference evidence="5" key="1">
    <citation type="submission" date="2022-07" db="EMBL/GenBank/DDBJ databases">
        <title>Phylogenomic reconstructions and comparative analyses of Kickxellomycotina fungi.</title>
        <authorList>
            <person name="Reynolds N.K."/>
            <person name="Stajich J.E."/>
            <person name="Barry K."/>
            <person name="Grigoriev I.V."/>
            <person name="Crous P."/>
            <person name="Smith M.E."/>
        </authorList>
    </citation>
    <scope>NUCLEOTIDE SEQUENCE</scope>
    <source>
        <strain evidence="5">BCRC 34297</strain>
    </source>
</reference>
<sequence>MKFAIASLLIAATLVSATAVEQNQACSANYVPLAGADNNVVVVTKVITVTAGAKRPASSVKPTTIHSNGKVVITEVKTVTAGGKNEAAAGNGVVTPASQAPVATDVPSSQAAEIPVAQNSPTAAASPPAAASPAASPPVAASVPAKASSSSPPAASPPPAQTAQASSPAQTQPAASQAPQPTQPAASQAPQPTQPAASQAPQPTQPAASQAPQPTSGNTGGNTGSDSFTGDGTFFSPGLGSCGLTNSDSDLIAAIPAPQYGTNANPNNAEVCGKCALVKGPKGQVKVKITDRCPVCKTGDLDLSPSAFQQIGDFDAGRIPISWSFVAC</sequence>
<feature type="chain" id="PRO_5040863531" description="RlpA-like protein double-psi beta-barrel domain-containing protein" evidence="3">
    <location>
        <begin position="20"/>
        <end position="328"/>
    </location>
</feature>
<feature type="domain" description="RlpA-like protein double-psi beta-barrel" evidence="4">
    <location>
        <begin position="273"/>
        <end position="322"/>
    </location>
</feature>
<dbReference type="Gene3D" id="2.40.40.10">
    <property type="entry name" value="RlpA-like domain"/>
    <property type="match status" value="1"/>
</dbReference>
<dbReference type="PANTHER" id="PTHR31836:SF21">
    <property type="entry name" value="EXPANSIN-LIKE PROTEIN 7"/>
    <property type="match status" value="1"/>
</dbReference>
<feature type="region of interest" description="Disordered" evidence="2">
    <location>
        <begin position="100"/>
        <end position="232"/>
    </location>
</feature>
<evidence type="ECO:0000256" key="2">
    <source>
        <dbReference type="SAM" id="MobiDB-lite"/>
    </source>
</evidence>
<dbReference type="InterPro" id="IPR036908">
    <property type="entry name" value="RlpA-like_sf"/>
</dbReference>
<feature type="compositionally biased region" description="Low complexity" evidence="2">
    <location>
        <begin position="161"/>
        <end position="217"/>
    </location>
</feature>
<evidence type="ECO:0000256" key="1">
    <source>
        <dbReference type="ARBA" id="ARBA00022729"/>
    </source>
</evidence>
<dbReference type="Proteomes" id="UP001140011">
    <property type="component" value="Unassembled WGS sequence"/>
</dbReference>
<evidence type="ECO:0000256" key="3">
    <source>
        <dbReference type="SAM" id="SignalP"/>
    </source>
</evidence>
<dbReference type="Pfam" id="PF03330">
    <property type="entry name" value="DPBB_1"/>
    <property type="match status" value="1"/>
</dbReference>
<proteinExistence type="predicted"/>
<dbReference type="InterPro" id="IPR051477">
    <property type="entry name" value="Expansin_CellWall"/>
</dbReference>
<dbReference type="AlphaFoldDB" id="A0A9W8H524"/>
<evidence type="ECO:0000313" key="5">
    <source>
        <dbReference type="EMBL" id="KAJ2755875.1"/>
    </source>
</evidence>
<protein>
    <recommendedName>
        <fullName evidence="4">RlpA-like protein double-psi beta-barrel domain-containing protein</fullName>
    </recommendedName>
</protein>
<dbReference type="CDD" id="cd22272">
    <property type="entry name" value="DPBB_EXLX1-like"/>
    <property type="match status" value="1"/>
</dbReference>
<comment type="caution">
    <text evidence="5">The sequence shown here is derived from an EMBL/GenBank/DDBJ whole genome shotgun (WGS) entry which is preliminary data.</text>
</comment>
<evidence type="ECO:0000313" key="6">
    <source>
        <dbReference type="Proteomes" id="UP001140011"/>
    </source>
</evidence>
<dbReference type="InterPro" id="IPR009009">
    <property type="entry name" value="RlpA-like_DPBB"/>
</dbReference>
<keyword evidence="1 3" id="KW-0732">Signal</keyword>
<gene>
    <name evidence="5" type="ORF">GGI19_001296</name>
</gene>
<evidence type="ECO:0000259" key="4">
    <source>
        <dbReference type="Pfam" id="PF03330"/>
    </source>
</evidence>
<dbReference type="EMBL" id="JANBUH010000044">
    <property type="protein sequence ID" value="KAJ2755875.1"/>
    <property type="molecule type" value="Genomic_DNA"/>
</dbReference>
<dbReference type="OrthoDB" id="406505at2759"/>
<accession>A0A9W8H524</accession>
<organism evidence="5 6">
    <name type="scientific">Coemansia pectinata</name>
    <dbReference type="NCBI Taxonomy" id="1052879"/>
    <lineage>
        <taxon>Eukaryota</taxon>
        <taxon>Fungi</taxon>
        <taxon>Fungi incertae sedis</taxon>
        <taxon>Zoopagomycota</taxon>
        <taxon>Kickxellomycotina</taxon>
        <taxon>Kickxellomycetes</taxon>
        <taxon>Kickxellales</taxon>
        <taxon>Kickxellaceae</taxon>
        <taxon>Coemansia</taxon>
    </lineage>
</organism>
<name>A0A9W8H524_9FUNG</name>
<keyword evidence="6" id="KW-1185">Reference proteome</keyword>
<dbReference type="PANTHER" id="PTHR31836">
    <property type="match status" value="1"/>
</dbReference>
<feature type="signal peptide" evidence="3">
    <location>
        <begin position="1"/>
        <end position="19"/>
    </location>
</feature>